<name>A0A2T7PC21_POMCA</name>
<evidence type="ECO:0000313" key="3">
    <source>
        <dbReference type="Proteomes" id="UP000245119"/>
    </source>
</evidence>
<accession>A0A2T7PC21</accession>
<proteinExistence type="predicted"/>
<gene>
    <name evidence="2" type="ORF">C0Q70_10235</name>
</gene>
<dbReference type="AlphaFoldDB" id="A0A2T7PC21"/>
<reference evidence="2 3" key="1">
    <citation type="submission" date="2018-04" db="EMBL/GenBank/DDBJ databases">
        <title>The genome of golden apple snail Pomacea canaliculata provides insight into stress tolerance and invasive adaptation.</title>
        <authorList>
            <person name="Liu C."/>
            <person name="Liu B."/>
            <person name="Ren Y."/>
            <person name="Zhang Y."/>
            <person name="Wang H."/>
            <person name="Li S."/>
            <person name="Jiang F."/>
            <person name="Yin L."/>
            <person name="Zhang G."/>
            <person name="Qian W."/>
            <person name="Fan W."/>
        </authorList>
    </citation>
    <scope>NUCLEOTIDE SEQUENCE [LARGE SCALE GENOMIC DNA]</scope>
    <source>
        <strain evidence="2">SZHN2017</strain>
        <tissue evidence="2">Muscle</tissue>
    </source>
</reference>
<evidence type="ECO:0000256" key="1">
    <source>
        <dbReference type="SAM" id="MobiDB-lite"/>
    </source>
</evidence>
<feature type="region of interest" description="Disordered" evidence="1">
    <location>
        <begin position="106"/>
        <end position="131"/>
    </location>
</feature>
<dbReference type="Proteomes" id="UP000245119">
    <property type="component" value="Linkage Group LG5"/>
</dbReference>
<dbReference type="EMBL" id="PZQS01000005">
    <property type="protein sequence ID" value="PVD30959.1"/>
    <property type="molecule type" value="Genomic_DNA"/>
</dbReference>
<keyword evidence="3" id="KW-1185">Reference proteome</keyword>
<sequence>MIYSSKGLTSDDVNHPHSIIFKSTASHNADLVNVSLHSAGKTGVQYRVLGTHLAPPSAGPSVRLCRGPFEPAAVASGVRAPGRMGIKHIDKGQSDKRSSAFLARHVKYSKQDKRGPHREKRTSLARVNLSP</sequence>
<comment type="caution">
    <text evidence="2">The sequence shown here is derived from an EMBL/GenBank/DDBJ whole genome shotgun (WGS) entry which is preliminary data.</text>
</comment>
<organism evidence="2 3">
    <name type="scientific">Pomacea canaliculata</name>
    <name type="common">Golden apple snail</name>
    <dbReference type="NCBI Taxonomy" id="400727"/>
    <lineage>
        <taxon>Eukaryota</taxon>
        <taxon>Metazoa</taxon>
        <taxon>Spiralia</taxon>
        <taxon>Lophotrochozoa</taxon>
        <taxon>Mollusca</taxon>
        <taxon>Gastropoda</taxon>
        <taxon>Caenogastropoda</taxon>
        <taxon>Architaenioglossa</taxon>
        <taxon>Ampullarioidea</taxon>
        <taxon>Ampullariidae</taxon>
        <taxon>Pomacea</taxon>
    </lineage>
</organism>
<protein>
    <submittedName>
        <fullName evidence="2">Uncharacterized protein</fullName>
    </submittedName>
</protein>
<evidence type="ECO:0000313" key="2">
    <source>
        <dbReference type="EMBL" id="PVD30959.1"/>
    </source>
</evidence>